<comment type="caution">
    <text evidence="1">The sequence shown here is derived from an EMBL/GenBank/DDBJ whole genome shotgun (WGS) entry which is preliminary data.</text>
</comment>
<dbReference type="Proteomes" id="UP000792457">
    <property type="component" value="Unassembled WGS sequence"/>
</dbReference>
<organism evidence="1 2">
    <name type="scientific">Ladona fulva</name>
    <name type="common">Scarce chaser dragonfly</name>
    <name type="synonym">Libellula fulva</name>
    <dbReference type="NCBI Taxonomy" id="123851"/>
    <lineage>
        <taxon>Eukaryota</taxon>
        <taxon>Metazoa</taxon>
        <taxon>Ecdysozoa</taxon>
        <taxon>Arthropoda</taxon>
        <taxon>Hexapoda</taxon>
        <taxon>Insecta</taxon>
        <taxon>Pterygota</taxon>
        <taxon>Palaeoptera</taxon>
        <taxon>Odonata</taxon>
        <taxon>Epiprocta</taxon>
        <taxon>Anisoptera</taxon>
        <taxon>Libelluloidea</taxon>
        <taxon>Libellulidae</taxon>
        <taxon>Ladona</taxon>
    </lineage>
</organism>
<sequence length="150" mass="16864">MVCVQQLPIAKPYIKDLATNFHLPSPCFLKTLLSNIPFEKRFNPTIIQSLNAEISMIHEHDKYCALLSDDMSRACIMRKLIVLLIGELQKLGFKVVGMVCDQGSNNQKALNKLFQDNVNKSGPFCFISNSELIAVSFDVPHLLKPPEMLS</sequence>
<proteinExistence type="predicted"/>
<protein>
    <recommendedName>
        <fullName evidence="3">Transposable element P transposase</fullName>
    </recommendedName>
</protein>
<evidence type="ECO:0008006" key="3">
    <source>
        <dbReference type="Google" id="ProtNLM"/>
    </source>
</evidence>
<reference evidence="1" key="2">
    <citation type="submission" date="2017-10" db="EMBL/GenBank/DDBJ databases">
        <title>Ladona fulva Genome sequencing and assembly.</title>
        <authorList>
            <person name="Murali S."/>
            <person name="Richards S."/>
            <person name="Bandaranaike D."/>
            <person name="Bellair M."/>
            <person name="Blankenburg K."/>
            <person name="Chao H."/>
            <person name="Dinh H."/>
            <person name="Doddapaneni H."/>
            <person name="Dugan-Rocha S."/>
            <person name="Elkadiri S."/>
            <person name="Gnanaolivu R."/>
            <person name="Hernandez B."/>
            <person name="Skinner E."/>
            <person name="Javaid M."/>
            <person name="Lee S."/>
            <person name="Li M."/>
            <person name="Ming W."/>
            <person name="Munidasa M."/>
            <person name="Muniz J."/>
            <person name="Nguyen L."/>
            <person name="Hughes D."/>
            <person name="Osuji N."/>
            <person name="Pu L.-L."/>
            <person name="Puazo M."/>
            <person name="Qu C."/>
            <person name="Quiroz J."/>
            <person name="Raj R."/>
            <person name="Weissenberger G."/>
            <person name="Xin Y."/>
            <person name="Zou X."/>
            <person name="Han Y."/>
            <person name="Worley K."/>
            <person name="Muzny D."/>
            <person name="Gibbs R."/>
        </authorList>
    </citation>
    <scope>NUCLEOTIDE SEQUENCE</scope>
    <source>
        <strain evidence="1">Sampled in the wild</strain>
    </source>
</reference>
<evidence type="ECO:0000313" key="1">
    <source>
        <dbReference type="EMBL" id="KAG8222737.1"/>
    </source>
</evidence>
<reference evidence="1" key="1">
    <citation type="submission" date="2013-04" db="EMBL/GenBank/DDBJ databases">
        <authorList>
            <person name="Qu J."/>
            <person name="Murali S.C."/>
            <person name="Bandaranaike D."/>
            <person name="Bellair M."/>
            <person name="Blankenburg K."/>
            <person name="Chao H."/>
            <person name="Dinh H."/>
            <person name="Doddapaneni H."/>
            <person name="Downs B."/>
            <person name="Dugan-Rocha S."/>
            <person name="Elkadiri S."/>
            <person name="Gnanaolivu R.D."/>
            <person name="Hernandez B."/>
            <person name="Javaid M."/>
            <person name="Jayaseelan J.C."/>
            <person name="Lee S."/>
            <person name="Li M."/>
            <person name="Ming W."/>
            <person name="Munidasa M."/>
            <person name="Muniz J."/>
            <person name="Nguyen L."/>
            <person name="Ongeri F."/>
            <person name="Osuji N."/>
            <person name="Pu L.-L."/>
            <person name="Puazo M."/>
            <person name="Qu C."/>
            <person name="Quiroz J."/>
            <person name="Raj R."/>
            <person name="Weissenberger G."/>
            <person name="Xin Y."/>
            <person name="Zou X."/>
            <person name="Han Y."/>
            <person name="Richards S."/>
            <person name="Worley K."/>
            <person name="Muzny D."/>
            <person name="Gibbs R."/>
        </authorList>
    </citation>
    <scope>NUCLEOTIDE SEQUENCE</scope>
    <source>
        <strain evidence="1">Sampled in the wild</strain>
    </source>
</reference>
<evidence type="ECO:0000313" key="2">
    <source>
        <dbReference type="Proteomes" id="UP000792457"/>
    </source>
</evidence>
<keyword evidence="2" id="KW-1185">Reference proteome</keyword>
<dbReference type="AlphaFoldDB" id="A0A8K0JU54"/>
<accession>A0A8K0JU54</accession>
<dbReference type="EMBL" id="KZ308143">
    <property type="protein sequence ID" value="KAG8222737.1"/>
    <property type="molecule type" value="Genomic_DNA"/>
</dbReference>
<name>A0A8K0JU54_LADFU</name>
<gene>
    <name evidence="1" type="ORF">J437_LFUL008134</name>
</gene>